<reference evidence="2 3" key="1">
    <citation type="submission" date="2018-10" db="EMBL/GenBank/DDBJ databases">
        <title>Anaerotruncus faecis sp. nov., isolated from human feces.</title>
        <authorList>
            <person name="Wang Y.-J."/>
        </authorList>
    </citation>
    <scope>NUCLEOTIDE SEQUENCE [LARGE SCALE GENOMIC DNA]</scope>
    <source>
        <strain evidence="2 3">22A2-44</strain>
    </source>
</reference>
<organism evidence="2 3">
    <name type="scientific">Anaerotruncus massiliensis</name>
    <name type="common">ex Liu et al. 2021</name>
    <dbReference type="NCBI Taxonomy" id="2321404"/>
    <lineage>
        <taxon>Bacteria</taxon>
        <taxon>Bacillati</taxon>
        <taxon>Bacillota</taxon>
        <taxon>Clostridia</taxon>
        <taxon>Eubacteriales</taxon>
        <taxon>Oscillospiraceae</taxon>
        <taxon>Anaerotruncus</taxon>
    </lineage>
</organism>
<dbReference type="AlphaFoldDB" id="A0A498CK66"/>
<keyword evidence="1" id="KW-0472">Membrane</keyword>
<evidence type="ECO:0000313" key="2">
    <source>
        <dbReference type="EMBL" id="RLL09064.1"/>
    </source>
</evidence>
<feature type="transmembrane region" description="Helical" evidence="1">
    <location>
        <begin position="6"/>
        <end position="31"/>
    </location>
</feature>
<dbReference type="Proteomes" id="UP000276301">
    <property type="component" value="Unassembled WGS sequence"/>
</dbReference>
<dbReference type="EMBL" id="RCHT01000024">
    <property type="protein sequence ID" value="RLL09064.1"/>
    <property type="molecule type" value="Genomic_DNA"/>
</dbReference>
<name>A0A498CK66_9FIRM</name>
<keyword evidence="1" id="KW-0812">Transmembrane</keyword>
<comment type="caution">
    <text evidence="2">The sequence shown here is derived from an EMBL/GenBank/DDBJ whole genome shotgun (WGS) entry which is preliminary data.</text>
</comment>
<dbReference type="RefSeq" id="WP_121587288.1">
    <property type="nucleotide sequence ID" value="NZ_RCHT01000024.1"/>
</dbReference>
<keyword evidence="3" id="KW-1185">Reference proteome</keyword>
<evidence type="ECO:0000256" key="1">
    <source>
        <dbReference type="SAM" id="Phobius"/>
    </source>
</evidence>
<protein>
    <submittedName>
        <fullName evidence="2">Uncharacterized protein</fullName>
    </submittedName>
</protein>
<proteinExistence type="predicted"/>
<gene>
    <name evidence="2" type="ORF">D4A47_10845</name>
</gene>
<keyword evidence="1" id="KW-1133">Transmembrane helix</keyword>
<accession>A0A498CK66</accession>
<evidence type="ECO:0000313" key="3">
    <source>
        <dbReference type="Proteomes" id="UP000276301"/>
    </source>
</evidence>
<sequence length="62" mass="7023">MPWGQIGAVLIALVIVFIVGHLWFHIVEGVLGGLKRLFSRKKEPPAWHTLPPDQDDIHKEDT</sequence>